<sequence>MDTKLAFLVLMLLIAANFTALVINAWYMLPNPIDTNAVSKALDRSVEVTGEKRGFKRRIRQGDNSNKNNISDAEMQKEPIRYDKISSLIKTAYGIVHQLPSIPPKRRMIPGTYDGYTIPSDAVTNLTYFLQSRIRDDEEERPLYLYNPSLLSLDEETIDRTIIDNLNVGEAAYIATYRVSNFGNCHGPGRGVPATYHNYIGIALLDEDLNIIQQDGEYCDVVIDLNEQLFGPKRGKTPQSLQDCQIYTAPSNPHTTIFNLLLLQCNEYVMPIRLTVSGAFDEQQSTKGEEVTLHNKYGSKLQLTALHKPYMIIRNGKNMHHFGPGYIETWPSGPHEYVKMDFSSYPFVNSASMKAPGLEPDSSYKTPDNNLIDRDSGSACCVPIHWAENGETKQLLMGFSHRKTRKVPKKDSYNYVSRVYAFEPKPPFNIVARSGLFCLGFANHGSTDAEITQSDNEQLQGSANDYKLTIQQVEYDCPRIHFVTGITEKLHDQNTVIVSYGVNDCYPRMVEINKSFLVDLLKGLGLV</sequence>
<evidence type="ECO:0000313" key="1">
    <source>
        <dbReference type="EMBL" id="KAL3778123.1"/>
    </source>
</evidence>
<accession>A0ABD3NQ96</accession>
<gene>
    <name evidence="1" type="ORF">ACHAWO_008075</name>
</gene>
<evidence type="ECO:0000313" key="2">
    <source>
        <dbReference type="Proteomes" id="UP001530400"/>
    </source>
</evidence>
<dbReference type="AlphaFoldDB" id="A0ABD3NQ96"/>
<organism evidence="1 2">
    <name type="scientific">Cyclotella atomus</name>
    <dbReference type="NCBI Taxonomy" id="382360"/>
    <lineage>
        <taxon>Eukaryota</taxon>
        <taxon>Sar</taxon>
        <taxon>Stramenopiles</taxon>
        <taxon>Ochrophyta</taxon>
        <taxon>Bacillariophyta</taxon>
        <taxon>Coscinodiscophyceae</taxon>
        <taxon>Thalassiosirophycidae</taxon>
        <taxon>Stephanodiscales</taxon>
        <taxon>Stephanodiscaceae</taxon>
        <taxon>Cyclotella</taxon>
    </lineage>
</organism>
<dbReference type="PANTHER" id="PTHR37494:SF1">
    <property type="entry name" value="STAPHYLOCOCCUS AUREUS SURFACE PROTEIN A"/>
    <property type="match status" value="1"/>
</dbReference>
<protein>
    <submittedName>
        <fullName evidence="1">Uncharacterized protein</fullName>
    </submittedName>
</protein>
<comment type="caution">
    <text evidence="1">The sequence shown here is derived from an EMBL/GenBank/DDBJ whole genome shotgun (WGS) entry which is preliminary data.</text>
</comment>
<dbReference type="EMBL" id="JALLPJ020001003">
    <property type="protein sequence ID" value="KAL3778123.1"/>
    <property type="molecule type" value="Genomic_DNA"/>
</dbReference>
<dbReference type="Proteomes" id="UP001530400">
    <property type="component" value="Unassembled WGS sequence"/>
</dbReference>
<dbReference type="PANTHER" id="PTHR37494">
    <property type="entry name" value="HEMAGGLUTININ"/>
    <property type="match status" value="1"/>
</dbReference>
<keyword evidence="2" id="KW-1185">Reference proteome</keyword>
<proteinExistence type="predicted"/>
<name>A0ABD3NQ96_9STRA</name>
<reference evidence="1 2" key="1">
    <citation type="submission" date="2024-10" db="EMBL/GenBank/DDBJ databases">
        <title>Updated reference genomes for cyclostephanoid diatoms.</title>
        <authorList>
            <person name="Roberts W.R."/>
            <person name="Alverson A.J."/>
        </authorList>
    </citation>
    <scope>NUCLEOTIDE SEQUENCE [LARGE SCALE GENOMIC DNA]</scope>
    <source>
        <strain evidence="1 2">AJA010-31</strain>
    </source>
</reference>